<keyword evidence="2" id="KW-1185">Reference proteome</keyword>
<dbReference type="Proteomes" id="UP000253490">
    <property type="component" value="Unassembled WGS sequence"/>
</dbReference>
<dbReference type="GO" id="GO:0005886">
    <property type="term" value="C:plasma membrane"/>
    <property type="evidence" value="ECO:0007669"/>
    <property type="project" value="UniProtKB-SubCell"/>
</dbReference>
<dbReference type="EMBL" id="QNRX01000007">
    <property type="protein sequence ID" value="RBP65289.1"/>
    <property type="molecule type" value="Genomic_DNA"/>
</dbReference>
<sequence>MIEMIVTVGILGIILSMVFLNSKGLQNFIDNQNLKTQCREVHQVLLNARNDAIMDGKARRVNIHEDKIYIYIAEATAQAEKIEFKDSILITSNTYFRKNLTFHPTGTVNLGGHFVFENRQGNKRTIVVQIGTGRIYIKEEE</sequence>
<evidence type="ECO:0008006" key="3">
    <source>
        <dbReference type="Google" id="ProtNLM"/>
    </source>
</evidence>
<accession>A0A366IAA7</accession>
<proteinExistence type="predicted"/>
<protein>
    <recommendedName>
        <fullName evidence="3">Tfp pilus assembly protein FimT</fullName>
    </recommendedName>
</protein>
<dbReference type="InterPro" id="IPR045584">
    <property type="entry name" value="Pilin-like"/>
</dbReference>
<gene>
    <name evidence="1" type="ORF">DES36_10726</name>
</gene>
<dbReference type="Gene3D" id="3.55.40.10">
    <property type="entry name" value="minor pseudopilin epsh domain"/>
    <property type="match status" value="1"/>
</dbReference>
<dbReference type="GO" id="GO:0015628">
    <property type="term" value="P:protein secretion by the type II secretion system"/>
    <property type="evidence" value="ECO:0007669"/>
    <property type="project" value="InterPro"/>
</dbReference>
<name>A0A366IAA7_9FIRM</name>
<evidence type="ECO:0000313" key="2">
    <source>
        <dbReference type="Proteomes" id="UP000253490"/>
    </source>
</evidence>
<comment type="caution">
    <text evidence="1">The sequence shown here is derived from an EMBL/GenBank/DDBJ whole genome shotgun (WGS) entry which is preliminary data.</text>
</comment>
<reference evidence="1 2" key="1">
    <citation type="submission" date="2018-06" db="EMBL/GenBank/DDBJ databases">
        <title>Genomic Encyclopedia of Type Strains, Phase IV (KMG-IV): sequencing the most valuable type-strain genomes for metagenomic binning, comparative biology and taxonomic classification.</title>
        <authorList>
            <person name="Goeker M."/>
        </authorList>
    </citation>
    <scope>NUCLEOTIDE SEQUENCE [LARGE SCALE GENOMIC DNA]</scope>
    <source>
        <strain evidence="1 2">DSM 22112</strain>
    </source>
</reference>
<evidence type="ECO:0000313" key="1">
    <source>
        <dbReference type="EMBL" id="RBP65289.1"/>
    </source>
</evidence>
<dbReference type="GO" id="GO:0015627">
    <property type="term" value="C:type II protein secretion system complex"/>
    <property type="evidence" value="ECO:0007669"/>
    <property type="project" value="InterPro"/>
</dbReference>
<dbReference type="AlphaFoldDB" id="A0A366IAA7"/>
<organism evidence="1 2">
    <name type="scientific">Alkalibaculum bacchi</name>
    <dbReference type="NCBI Taxonomy" id="645887"/>
    <lineage>
        <taxon>Bacteria</taxon>
        <taxon>Bacillati</taxon>
        <taxon>Bacillota</taxon>
        <taxon>Clostridia</taxon>
        <taxon>Eubacteriales</taxon>
        <taxon>Eubacteriaceae</taxon>
        <taxon>Alkalibaculum</taxon>
    </lineage>
</organism>
<dbReference type="SUPFAM" id="SSF54523">
    <property type="entry name" value="Pili subunits"/>
    <property type="match status" value="1"/>
</dbReference>